<keyword evidence="4" id="KW-0479">Metal-binding</keyword>
<sequence length="555" mass="63078">MCLVSPLAGNNGWIAASKTMAAPPAAGYLMCRVRAMLHVSCESLRATILKGILALCTASGAKPVPPALNRVAAACEYSEFLLVTRGKMWITIVAVCIIFILLAKSSLKPQNFPPGPKWLPIIGSAREVYQLREKTGYLYKAVKELCDVYCKGAPVLGLKIGKDRIVMVNSLEANREMLFNEDIDGRPKGIFYQTRTWGERKGVLLTDGELWKEQRRFLIKHLKEFGFGRKGMVNTACNEASYMVEDVKNIINSGEGKNGIYMHNFFNTYILNTLWTMMAGIRYNPSDPQMIVLLDLLFDLFRAVDMVGTMFSHFPILSIVTPTMSGYRDFIRTHKRIWKFLREEIARHMENLNTDSENRDFMGVYLRFLKENGERDTYLTRNQEVQRKAQEEIDRVVGRNRMPTLDDRPNMPYNEAVVLESIRHFMGRTFGIPHRALRNTTLAGYKIPEDTMVVSNYTNILMDGTLYPEPYSFEPERFIVDGKVSIPEHYFPFGLSKHRCMGDVLAKCNIFVFTATLLQRFFFLPVPGEPLPSLDHIDGATPSAAPFKALVVPRM</sequence>
<evidence type="ECO:0000256" key="1">
    <source>
        <dbReference type="ARBA" id="ARBA00001971"/>
    </source>
</evidence>
<accession>A0ABN8HR16</accession>
<dbReference type="Pfam" id="PF00067">
    <property type="entry name" value="p450"/>
    <property type="match status" value="2"/>
</dbReference>
<reference evidence="8" key="1">
    <citation type="submission" date="2022-03" db="EMBL/GenBank/DDBJ databases">
        <authorList>
            <person name="Martin H S."/>
        </authorList>
    </citation>
    <scope>NUCLEOTIDE SEQUENCE</scope>
</reference>
<dbReference type="InterPro" id="IPR002401">
    <property type="entry name" value="Cyt_P450_E_grp-I"/>
</dbReference>
<dbReference type="PANTHER" id="PTHR24300:SF376">
    <property type="entry name" value="CYTOCHROME P450 15A1"/>
    <property type="match status" value="1"/>
</dbReference>
<evidence type="ECO:0000256" key="3">
    <source>
        <dbReference type="ARBA" id="ARBA00022617"/>
    </source>
</evidence>
<dbReference type="Proteomes" id="UP000837857">
    <property type="component" value="Chromosome 1"/>
</dbReference>
<dbReference type="InterPro" id="IPR050182">
    <property type="entry name" value="Cytochrome_P450_fam2"/>
</dbReference>
<keyword evidence="6" id="KW-0408">Iron</keyword>
<evidence type="ECO:0000256" key="2">
    <source>
        <dbReference type="ARBA" id="ARBA00010617"/>
    </source>
</evidence>
<dbReference type="SUPFAM" id="SSF48264">
    <property type="entry name" value="Cytochrome P450"/>
    <property type="match status" value="1"/>
</dbReference>
<comment type="similarity">
    <text evidence="2">Belongs to the cytochrome P450 family.</text>
</comment>
<keyword evidence="5" id="KW-0560">Oxidoreductase</keyword>
<keyword evidence="7" id="KW-0503">Monooxygenase</keyword>
<keyword evidence="9" id="KW-1185">Reference proteome</keyword>
<dbReference type="Gene3D" id="1.10.630.10">
    <property type="entry name" value="Cytochrome P450"/>
    <property type="match status" value="2"/>
</dbReference>
<gene>
    <name evidence="8" type="ORF">IPOD504_LOCUS615</name>
</gene>
<feature type="non-terminal residue" evidence="8">
    <location>
        <position position="555"/>
    </location>
</feature>
<dbReference type="PANTHER" id="PTHR24300">
    <property type="entry name" value="CYTOCHROME P450 508A4-RELATED"/>
    <property type="match status" value="1"/>
</dbReference>
<evidence type="ECO:0008006" key="10">
    <source>
        <dbReference type="Google" id="ProtNLM"/>
    </source>
</evidence>
<comment type="cofactor">
    <cofactor evidence="1">
        <name>heme</name>
        <dbReference type="ChEBI" id="CHEBI:30413"/>
    </cofactor>
</comment>
<dbReference type="EMBL" id="OW152813">
    <property type="protein sequence ID" value="CAH2035574.1"/>
    <property type="molecule type" value="Genomic_DNA"/>
</dbReference>
<organism evidence="8 9">
    <name type="scientific">Iphiclides podalirius</name>
    <name type="common">scarce swallowtail</name>
    <dbReference type="NCBI Taxonomy" id="110791"/>
    <lineage>
        <taxon>Eukaryota</taxon>
        <taxon>Metazoa</taxon>
        <taxon>Ecdysozoa</taxon>
        <taxon>Arthropoda</taxon>
        <taxon>Hexapoda</taxon>
        <taxon>Insecta</taxon>
        <taxon>Pterygota</taxon>
        <taxon>Neoptera</taxon>
        <taxon>Endopterygota</taxon>
        <taxon>Lepidoptera</taxon>
        <taxon>Glossata</taxon>
        <taxon>Ditrysia</taxon>
        <taxon>Papilionoidea</taxon>
        <taxon>Papilionidae</taxon>
        <taxon>Papilioninae</taxon>
        <taxon>Iphiclides</taxon>
    </lineage>
</organism>
<dbReference type="InterPro" id="IPR001128">
    <property type="entry name" value="Cyt_P450"/>
</dbReference>
<evidence type="ECO:0000256" key="4">
    <source>
        <dbReference type="ARBA" id="ARBA00022723"/>
    </source>
</evidence>
<protein>
    <recommendedName>
        <fullName evidence="10">Cytochrome P450 303a1</fullName>
    </recommendedName>
</protein>
<evidence type="ECO:0000313" key="8">
    <source>
        <dbReference type="EMBL" id="CAH2035574.1"/>
    </source>
</evidence>
<evidence type="ECO:0000256" key="6">
    <source>
        <dbReference type="ARBA" id="ARBA00023004"/>
    </source>
</evidence>
<evidence type="ECO:0000256" key="7">
    <source>
        <dbReference type="ARBA" id="ARBA00023033"/>
    </source>
</evidence>
<dbReference type="PRINTS" id="PR00463">
    <property type="entry name" value="EP450I"/>
</dbReference>
<dbReference type="InterPro" id="IPR036396">
    <property type="entry name" value="Cyt_P450_sf"/>
</dbReference>
<keyword evidence="3" id="KW-0349">Heme</keyword>
<evidence type="ECO:0000256" key="5">
    <source>
        <dbReference type="ARBA" id="ARBA00023002"/>
    </source>
</evidence>
<evidence type="ECO:0000313" key="9">
    <source>
        <dbReference type="Proteomes" id="UP000837857"/>
    </source>
</evidence>
<name>A0ABN8HR16_9NEOP</name>
<proteinExistence type="inferred from homology"/>